<dbReference type="PANTHER" id="PTHR48250">
    <property type="entry name" value="CUTINASE 2-RELATED"/>
    <property type="match status" value="1"/>
</dbReference>
<dbReference type="PANTHER" id="PTHR48250:SF2">
    <property type="entry name" value="CUTINASE"/>
    <property type="match status" value="1"/>
</dbReference>
<evidence type="ECO:0000313" key="14">
    <source>
        <dbReference type="EMBL" id="KAF2642944.1"/>
    </source>
</evidence>
<evidence type="ECO:0000256" key="7">
    <source>
        <dbReference type="ARBA" id="ARBA00022801"/>
    </source>
</evidence>
<keyword evidence="4 12" id="KW-0719">Serine esterase</keyword>
<comment type="catalytic activity">
    <reaction evidence="9 12">
        <text>cutin + H2O = cutin monomers.</text>
        <dbReference type="EC" id="3.1.1.74"/>
    </reaction>
</comment>
<keyword evidence="8 11" id="KW-1015">Disulfide bond</keyword>
<feature type="active site" evidence="10">
    <location>
        <position position="316"/>
    </location>
</feature>
<evidence type="ECO:0000256" key="5">
    <source>
        <dbReference type="ARBA" id="ARBA00022525"/>
    </source>
</evidence>
<keyword evidence="7 12" id="KW-0378">Hydrolase</keyword>
<reference evidence="14" key="1">
    <citation type="journal article" date="2020" name="Stud. Mycol.">
        <title>101 Dothideomycetes genomes: a test case for predicting lifestyles and emergence of pathogens.</title>
        <authorList>
            <person name="Haridas S."/>
            <person name="Albert R."/>
            <person name="Binder M."/>
            <person name="Bloem J."/>
            <person name="Labutti K."/>
            <person name="Salamov A."/>
            <person name="Andreopoulos B."/>
            <person name="Baker S."/>
            <person name="Barry K."/>
            <person name="Bills G."/>
            <person name="Bluhm B."/>
            <person name="Cannon C."/>
            <person name="Castanera R."/>
            <person name="Culley D."/>
            <person name="Daum C."/>
            <person name="Ezra D."/>
            <person name="Gonzalez J."/>
            <person name="Henrissat B."/>
            <person name="Kuo A."/>
            <person name="Liang C."/>
            <person name="Lipzen A."/>
            <person name="Lutzoni F."/>
            <person name="Magnuson J."/>
            <person name="Mondo S."/>
            <person name="Nolan M."/>
            <person name="Ohm R."/>
            <person name="Pangilinan J."/>
            <person name="Park H.-J."/>
            <person name="Ramirez L."/>
            <person name="Alfaro M."/>
            <person name="Sun H."/>
            <person name="Tritt A."/>
            <person name="Yoshinaga Y."/>
            <person name="Zwiers L.-H."/>
            <person name="Turgeon B."/>
            <person name="Goodwin S."/>
            <person name="Spatafora J."/>
            <person name="Crous P."/>
            <person name="Grigoriev I."/>
        </authorList>
    </citation>
    <scope>NUCLEOTIDE SEQUENCE</scope>
    <source>
        <strain evidence="14">CBS 473.64</strain>
    </source>
</reference>
<dbReference type="SUPFAM" id="SSF53474">
    <property type="entry name" value="alpha/beta-Hydrolases"/>
    <property type="match status" value="1"/>
</dbReference>
<dbReference type="SMART" id="SM01110">
    <property type="entry name" value="Cutinase"/>
    <property type="match status" value="1"/>
</dbReference>
<accession>A0A6A6S9U5</accession>
<name>A0A6A6S9U5_9PLEO</name>
<evidence type="ECO:0000256" key="12">
    <source>
        <dbReference type="RuleBase" id="RU361263"/>
    </source>
</evidence>
<feature type="disulfide bond" evidence="11">
    <location>
        <begin position="312"/>
        <end position="319"/>
    </location>
</feature>
<evidence type="ECO:0000313" key="15">
    <source>
        <dbReference type="Proteomes" id="UP000799753"/>
    </source>
</evidence>
<dbReference type="InterPro" id="IPR011150">
    <property type="entry name" value="Cutinase_monf"/>
</dbReference>
<feature type="compositionally biased region" description="Polar residues" evidence="13">
    <location>
        <begin position="159"/>
        <end position="174"/>
    </location>
</feature>
<keyword evidence="6" id="KW-0732">Signal</keyword>
<dbReference type="EC" id="3.1.1.74" evidence="3 12"/>
<evidence type="ECO:0000256" key="8">
    <source>
        <dbReference type="ARBA" id="ARBA00023157"/>
    </source>
</evidence>
<protein>
    <recommendedName>
        <fullName evidence="3 12">Cutinase</fullName>
        <ecNumber evidence="3 12">3.1.1.74</ecNumber>
    </recommendedName>
</protein>
<proteinExistence type="inferred from homology"/>
<feature type="region of interest" description="Disordered" evidence="13">
    <location>
        <begin position="139"/>
        <end position="174"/>
    </location>
</feature>
<evidence type="ECO:0000256" key="10">
    <source>
        <dbReference type="PIRSR" id="PIRSR611150-1"/>
    </source>
</evidence>
<dbReference type="InterPro" id="IPR000675">
    <property type="entry name" value="Cutinase/axe"/>
</dbReference>
<dbReference type="AlphaFoldDB" id="A0A6A6S9U5"/>
<gene>
    <name evidence="14" type="ORF">P280DRAFT_515388</name>
</gene>
<evidence type="ECO:0000256" key="6">
    <source>
        <dbReference type="ARBA" id="ARBA00022729"/>
    </source>
</evidence>
<dbReference type="PROSITE" id="PS00155">
    <property type="entry name" value="CUTINASE_1"/>
    <property type="match status" value="1"/>
</dbReference>
<dbReference type="OrthoDB" id="2975078at2759"/>
<evidence type="ECO:0000256" key="11">
    <source>
        <dbReference type="PIRSR" id="PIRSR611150-2"/>
    </source>
</evidence>
<comment type="function">
    <text evidence="12">Catalyzes the hydrolysis of complex carboxylic polyesters found in the cell wall of plants. Degrades cutin, a macromolecule that forms the structure of the plant cuticle.</text>
</comment>
<feature type="active site" description="Nucleophile" evidence="10">
    <location>
        <position position="265"/>
    </location>
</feature>
<dbReference type="Pfam" id="PF01083">
    <property type="entry name" value="Cutinase"/>
    <property type="match status" value="1"/>
</dbReference>
<keyword evidence="5 12" id="KW-0964">Secreted</keyword>
<sequence length="350" mass="33943">MRFYTPTSVALLAGLSNARPMPQFSLPSIDLGGLLSSFPQPTGGSGSGLGSGSGSWFDIGDLFPPLPKPTGGSDFSVPSLGGVLPPSLPTGGIGSGGSGFPSLALPTATSGLGFGGLGEPTDVVALASSTAKVTVTATSSSGTNATQPTAGAGAGSVGSDCTAQSTKGGSTENGITDKNCCTGLTVIFARGTSEPGNVGIIAGPKMFASLRSKVSAGVTIQGVDYPADAAGNANLGASGGPALASSIKAAQSQCPETKIVVSGYSQGAMVVHNAFSAQGVSSADVVGAVLFGDPLKTQKVGDLATDKVKEFCATTDSICGTGGNPQGGHTSYGSVGEEAATWVISAANLA</sequence>
<comment type="similarity">
    <text evidence="2 12">Belongs to the cutinase family.</text>
</comment>
<keyword evidence="15" id="KW-1185">Reference proteome</keyword>
<comment type="subcellular location">
    <subcellularLocation>
        <location evidence="1 12">Secreted</location>
    </subcellularLocation>
</comment>
<dbReference type="GO" id="GO:0050525">
    <property type="term" value="F:cutinase activity"/>
    <property type="evidence" value="ECO:0007669"/>
    <property type="project" value="UniProtKB-UniRule"/>
</dbReference>
<dbReference type="EMBL" id="MU006780">
    <property type="protein sequence ID" value="KAF2642944.1"/>
    <property type="molecule type" value="Genomic_DNA"/>
</dbReference>
<dbReference type="InterPro" id="IPR029058">
    <property type="entry name" value="AB_hydrolase_fold"/>
</dbReference>
<dbReference type="InterPro" id="IPR043580">
    <property type="entry name" value="CUTINASE_1"/>
</dbReference>
<organism evidence="14 15">
    <name type="scientific">Massarina eburnea CBS 473.64</name>
    <dbReference type="NCBI Taxonomy" id="1395130"/>
    <lineage>
        <taxon>Eukaryota</taxon>
        <taxon>Fungi</taxon>
        <taxon>Dikarya</taxon>
        <taxon>Ascomycota</taxon>
        <taxon>Pezizomycotina</taxon>
        <taxon>Dothideomycetes</taxon>
        <taxon>Pleosporomycetidae</taxon>
        <taxon>Pleosporales</taxon>
        <taxon>Massarineae</taxon>
        <taxon>Massarinaceae</taxon>
        <taxon>Massarina</taxon>
    </lineage>
</organism>
<dbReference type="Gene3D" id="3.40.50.1820">
    <property type="entry name" value="alpha/beta hydrolase"/>
    <property type="match status" value="1"/>
</dbReference>
<evidence type="ECO:0000256" key="13">
    <source>
        <dbReference type="SAM" id="MobiDB-lite"/>
    </source>
</evidence>
<evidence type="ECO:0000256" key="9">
    <source>
        <dbReference type="ARBA" id="ARBA00034045"/>
    </source>
</evidence>
<dbReference type="GO" id="GO:0005576">
    <property type="term" value="C:extracellular region"/>
    <property type="evidence" value="ECO:0007669"/>
    <property type="project" value="UniProtKB-SubCell"/>
</dbReference>
<dbReference type="GO" id="GO:0016052">
    <property type="term" value="P:carbohydrate catabolic process"/>
    <property type="evidence" value="ECO:0007669"/>
    <property type="project" value="TreeGrafter"/>
</dbReference>
<evidence type="ECO:0000256" key="2">
    <source>
        <dbReference type="ARBA" id="ARBA00007534"/>
    </source>
</evidence>
<evidence type="ECO:0000256" key="1">
    <source>
        <dbReference type="ARBA" id="ARBA00004613"/>
    </source>
</evidence>
<evidence type="ECO:0000256" key="3">
    <source>
        <dbReference type="ARBA" id="ARBA00013095"/>
    </source>
</evidence>
<dbReference type="Proteomes" id="UP000799753">
    <property type="component" value="Unassembled WGS sequence"/>
</dbReference>
<feature type="active site" description="Proton donor/acceptor" evidence="10">
    <location>
        <position position="329"/>
    </location>
</feature>
<feature type="disulfide bond" evidence="11">
    <location>
        <begin position="181"/>
        <end position="254"/>
    </location>
</feature>
<evidence type="ECO:0000256" key="4">
    <source>
        <dbReference type="ARBA" id="ARBA00022487"/>
    </source>
</evidence>